<evidence type="ECO:0000313" key="3">
    <source>
        <dbReference type="Proteomes" id="UP000499080"/>
    </source>
</evidence>
<comment type="caution">
    <text evidence="2">The sequence shown here is derived from an EMBL/GenBank/DDBJ whole genome shotgun (WGS) entry which is preliminary data.</text>
</comment>
<feature type="region of interest" description="Disordered" evidence="1">
    <location>
        <begin position="37"/>
        <end position="64"/>
    </location>
</feature>
<gene>
    <name evidence="2" type="ORF">AVEN_197881_1</name>
</gene>
<dbReference type="AlphaFoldDB" id="A0A4Y2X7H7"/>
<proteinExistence type="predicted"/>
<accession>A0A4Y2X7H7</accession>
<dbReference type="EMBL" id="BGPR01070479">
    <property type="protein sequence ID" value="GBO43912.1"/>
    <property type="molecule type" value="Genomic_DNA"/>
</dbReference>
<reference evidence="2 3" key="1">
    <citation type="journal article" date="2019" name="Sci. Rep.">
        <title>Orb-weaving spider Araneus ventricosus genome elucidates the spidroin gene catalogue.</title>
        <authorList>
            <person name="Kono N."/>
            <person name="Nakamura H."/>
            <person name="Ohtoshi R."/>
            <person name="Moran D.A.P."/>
            <person name="Shinohara A."/>
            <person name="Yoshida Y."/>
            <person name="Fujiwara M."/>
            <person name="Mori M."/>
            <person name="Tomita M."/>
            <person name="Arakawa K."/>
        </authorList>
    </citation>
    <scope>NUCLEOTIDE SEQUENCE [LARGE SCALE GENOMIC DNA]</scope>
</reference>
<name>A0A4Y2X7H7_ARAVE</name>
<protein>
    <submittedName>
        <fullName evidence="2">Uncharacterized protein</fullName>
    </submittedName>
</protein>
<keyword evidence="3" id="KW-1185">Reference proteome</keyword>
<evidence type="ECO:0000313" key="2">
    <source>
        <dbReference type="EMBL" id="GBO43912.1"/>
    </source>
</evidence>
<evidence type="ECO:0000256" key="1">
    <source>
        <dbReference type="SAM" id="MobiDB-lite"/>
    </source>
</evidence>
<feature type="compositionally biased region" description="Polar residues" evidence="1">
    <location>
        <begin position="41"/>
        <end position="57"/>
    </location>
</feature>
<organism evidence="2 3">
    <name type="scientific">Araneus ventricosus</name>
    <name type="common">Orbweaver spider</name>
    <name type="synonym">Epeira ventricosa</name>
    <dbReference type="NCBI Taxonomy" id="182803"/>
    <lineage>
        <taxon>Eukaryota</taxon>
        <taxon>Metazoa</taxon>
        <taxon>Ecdysozoa</taxon>
        <taxon>Arthropoda</taxon>
        <taxon>Chelicerata</taxon>
        <taxon>Arachnida</taxon>
        <taxon>Araneae</taxon>
        <taxon>Araneomorphae</taxon>
        <taxon>Entelegynae</taxon>
        <taxon>Araneoidea</taxon>
        <taxon>Araneidae</taxon>
        <taxon>Araneus</taxon>
    </lineage>
</organism>
<sequence length="172" mass="19792">MHVVSRMSKDGQIFTLSANKTHRSKNLIRNSELRLREPRHQVSSLRTGTFPESTNPDSKPRPENQGDLPDCLYRLSISDFFLLAPRSTSSFPAVQRSSSDERKTLLRKVGCTFIGGERRCVSAIVQIFSFVVHYSKLIVHYSNLHSLFVMIRKSRFCCTYMVFQQCSPLFRV</sequence>
<dbReference type="Proteomes" id="UP000499080">
    <property type="component" value="Unassembled WGS sequence"/>
</dbReference>